<dbReference type="AlphaFoldDB" id="A0A834KVF1"/>
<accession>A0A834KVF1</accession>
<keyword evidence="2" id="KW-1185">Reference proteome</keyword>
<organism evidence="1 2">
    <name type="scientific">Vespula vulgaris</name>
    <name type="common">Yellow jacket</name>
    <name type="synonym">Wasp</name>
    <dbReference type="NCBI Taxonomy" id="7454"/>
    <lineage>
        <taxon>Eukaryota</taxon>
        <taxon>Metazoa</taxon>
        <taxon>Ecdysozoa</taxon>
        <taxon>Arthropoda</taxon>
        <taxon>Hexapoda</taxon>
        <taxon>Insecta</taxon>
        <taxon>Pterygota</taxon>
        <taxon>Neoptera</taxon>
        <taxon>Endopterygota</taxon>
        <taxon>Hymenoptera</taxon>
        <taxon>Apocrita</taxon>
        <taxon>Aculeata</taxon>
        <taxon>Vespoidea</taxon>
        <taxon>Vespidae</taxon>
        <taxon>Vespinae</taxon>
        <taxon>Vespula</taxon>
    </lineage>
</organism>
<protein>
    <submittedName>
        <fullName evidence="1">Uncharacterized protein</fullName>
    </submittedName>
</protein>
<gene>
    <name evidence="1" type="ORF">HZH66_000900</name>
</gene>
<reference evidence="1" key="1">
    <citation type="journal article" date="2020" name="G3 (Bethesda)">
        <title>High-Quality Assemblies for Three Invasive Social Wasps from the &lt;i&gt;Vespula&lt;/i&gt; Genus.</title>
        <authorList>
            <person name="Harrop T.W.R."/>
            <person name="Guhlin J."/>
            <person name="McLaughlin G.M."/>
            <person name="Permina E."/>
            <person name="Stockwell P."/>
            <person name="Gilligan J."/>
            <person name="Le Lec M.F."/>
            <person name="Gruber M.A.M."/>
            <person name="Quinn O."/>
            <person name="Lovegrove M."/>
            <person name="Duncan E.J."/>
            <person name="Remnant E.J."/>
            <person name="Van Eeckhoven J."/>
            <person name="Graham B."/>
            <person name="Knapp R.A."/>
            <person name="Langford K.W."/>
            <person name="Kronenberg Z."/>
            <person name="Press M.O."/>
            <person name="Eacker S.M."/>
            <person name="Wilson-Rankin E.E."/>
            <person name="Purcell J."/>
            <person name="Lester P.J."/>
            <person name="Dearden P.K."/>
        </authorList>
    </citation>
    <scope>NUCLEOTIDE SEQUENCE</scope>
    <source>
        <strain evidence="1">Marl-1</strain>
    </source>
</reference>
<dbReference type="EMBL" id="JACSEA010000001">
    <property type="protein sequence ID" value="KAF7412004.1"/>
    <property type="molecule type" value="Genomic_DNA"/>
</dbReference>
<evidence type="ECO:0000313" key="1">
    <source>
        <dbReference type="EMBL" id="KAF7412004.1"/>
    </source>
</evidence>
<dbReference type="Proteomes" id="UP000614350">
    <property type="component" value="Unassembled WGS sequence"/>
</dbReference>
<name>A0A834KVF1_VESVU</name>
<sequence>MDNIIIPLSDIKIGIENLKHVLDMTSQFGLTDILTDESVNLYRQRFRTHYRKQKYTIISCKIAEIERKLHTDASRFGFKMVPFYYYACERTTLADEKYASYELEV</sequence>
<proteinExistence type="predicted"/>
<evidence type="ECO:0000313" key="2">
    <source>
        <dbReference type="Proteomes" id="UP000614350"/>
    </source>
</evidence>
<comment type="caution">
    <text evidence="1">The sequence shown here is derived from an EMBL/GenBank/DDBJ whole genome shotgun (WGS) entry which is preliminary data.</text>
</comment>